<dbReference type="KEGG" id="cok:COCCU_02825"/>
<dbReference type="PANTHER" id="PTHR34473">
    <property type="entry name" value="UPF0699 TRANSMEMBRANE PROTEIN YDBS"/>
    <property type="match status" value="1"/>
</dbReference>
<evidence type="ECO:0000256" key="1">
    <source>
        <dbReference type="SAM" id="Phobius"/>
    </source>
</evidence>
<keyword evidence="4" id="KW-1185">Reference proteome</keyword>
<reference evidence="3 4" key="1">
    <citation type="submission" date="2019-11" db="EMBL/GenBank/DDBJ databases">
        <title>Complete genome sequence of Corynebacterium kalinowskii 1959, a novel Corynebacterium species isolated from soil of a small paddock in Vilsendorf, Germany.</title>
        <authorList>
            <person name="Schaffert L."/>
            <person name="Ruwe M."/>
            <person name="Milse J."/>
            <person name="Hanuschka K."/>
            <person name="Ortseifen V."/>
            <person name="Droste J."/>
            <person name="Brandt D."/>
            <person name="Schlueter L."/>
            <person name="Kutter Y."/>
            <person name="Vinke S."/>
            <person name="Viehoefer P."/>
            <person name="Jacob L."/>
            <person name="Luebke N.-C."/>
            <person name="Schulte-Berndt E."/>
            <person name="Hain C."/>
            <person name="Linder M."/>
            <person name="Schmidt P."/>
            <person name="Wollenschlaeger L."/>
            <person name="Luttermann T."/>
            <person name="Thieme E."/>
            <person name="Hassa J."/>
            <person name="Haak M."/>
            <person name="Wittchen M."/>
            <person name="Mentz A."/>
            <person name="Persicke M."/>
            <person name="Busche T."/>
            <person name="Ruckert C."/>
        </authorList>
    </citation>
    <scope>NUCLEOTIDE SEQUENCE [LARGE SCALE GENOMIC DNA]</scope>
    <source>
        <strain evidence="3 4">2039</strain>
    </source>
</reference>
<dbReference type="EMBL" id="CP046455">
    <property type="protein sequence ID" value="QGU06519.1"/>
    <property type="molecule type" value="Genomic_DNA"/>
</dbReference>
<keyword evidence="1" id="KW-0812">Transmembrane</keyword>
<evidence type="ECO:0000259" key="2">
    <source>
        <dbReference type="Pfam" id="PF03703"/>
    </source>
</evidence>
<feature type="domain" description="YdbS-like PH" evidence="2">
    <location>
        <begin position="76"/>
        <end position="151"/>
    </location>
</feature>
<dbReference type="PANTHER" id="PTHR34473:SF3">
    <property type="entry name" value="TRANSMEMBRANE PROTEIN-RELATED"/>
    <property type="match status" value="1"/>
</dbReference>
<proteinExistence type="predicted"/>
<dbReference type="InterPro" id="IPR005182">
    <property type="entry name" value="YdbS-like_PH"/>
</dbReference>
<feature type="transmembrane region" description="Helical" evidence="1">
    <location>
        <begin position="31"/>
        <end position="48"/>
    </location>
</feature>
<accession>A0A6B8VTV6</accession>
<gene>
    <name evidence="3" type="ORF">COCCU_02825</name>
</gene>
<keyword evidence="1" id="KW-1133">Transmembrane helix</keyword>
<dbReference type="Pfam" id="PF03703">
    <property type="entry name" value="bPH_2"/>
    <property type="match status" value="1"/>
</dbReference>
<organism evidence="3 4">
    <name type="scientific">Corynebacterium occultum</name>
    <dbReference type="NCBI Taxonomy" id="2675219"/>
    <lineage>
        <taxon>Bacteria</taxon>
        <taxon>Bacillati</taxon>
        <taxon>Actinomycetota</taxon>
        <taxon>Actinomycetes</taxon>
        <taxon>Mycobacteriales</taxon>
        <taxon>Corynebacteriaceae</taxon>
        <taxon>Corynebacterium</taxon>
    </lineage>
</organism>
<name>A0A6B8VTV6_9CORY</name>
<protein>
    <submittedName>
        <fullName evidence="3">Bacterial membrane flanked domain protein</fullName>
    </submittedName>
</protein>
<dbReference type="Proteomes" id="UP000424462">
    <property type="component" value="Chromosome"/>
</dbReference>
<evidence type="ECO:0000313" key="3">
    <source>
        <dbReference type="EMBL" id="QGU06519.1"/>
    </source>
</evidence>
<sequence>MKEQSEHPAGAQPVMNPVSPKLSTARYLGRLPWILVGLIVFLVLGFVFSHWFQIGSALMLLLLLWQAWLIPQQVKRLGWLETENELLITKGKLWYTFTVVPYGRIQFVDVKAGPIERSLGLKSVELHTASASSDASVQGLPVDVADGLRERLAIKARERMSGL</sequence>
<keyword evidence="1" id="KW-0472">Membrane</keyword>
<evidence type="ECO:0000313" key="4">
    <source>
        <dbReference type="Proteomes" id="UP000424462"/>
    </source>
</evidence>
<dbReference type="AlphaFoldDB" id="A0A6B8VTV6"/>